<protein>
    <submittedName>
        <fullName evidence="3">PilZ domain-containing protein</fullName>
    </submittedName>
</protein>
<dbReference type="KEGG" id="eaj:Q3M24_07320"/>
<reference evidence="3" key="1">
    <citation type="journal article" date="2024" name="Syst. Appl. Microbiol.">
        <title>First single-strain enrichments of Electrothrix cable bacteria, description of E. aestuarii sp. nov. and E. rattekaaiensis sp. nov., and proposal of a cable bacteria taxonomy following the rules of the SeqCode.</title>
        <authorList>
            <person name="Plum-Jensen L.E."/>
            <person name="Schramm A."/>
            <person name="Marshall I.P.G."/>
        </authorList>
    </citation>
    <scope>NUCLEOTIDE SEQUENCE</scope>
    <source>
        <strain evidence="3">Rat1</strain>
    </source>
</reference>
<dbReference type="Gene3D" id="2.40.10.220">
    <property type="entry name" value="predicted glycosyltransferase like domains"/>
    <property type="match status" value="1"/>
</dbReference>
<feature type="coiled-coil region" evidence="1">
    <location>
        <begin position="27"/>
        <end position="61"/>
    </location>
</feature>
<dbReference type="AlphaFoldDB" id="A0AAU8LZ50"/>
<evidence type="ECO:0000313" key="3">
    <source>
        <dbReference type="EMBL" id="XCN74545.1"/>
    </source>
</evidence>
<dbReference type="EMBL" id="CP159373">
    <property type="protein sequence ID" value="XCN74545.1"/>
    <property type="molecule type" value="Genomic_DNA"/>
</dbReference>
<dbReference type="Pfam" id="PF07238">
    <property type="entry name" value="PilZ"/>
    <property type="match status" value="1"/>
</dbReference>
<proteinExistence type="predicted"/>
<keyword evidence="1" id="KW-0175">Coiled coil</keyword>
<sequence>MDATNGILCPIPDDERTPFVDVLLKFIDWQKVRIENAEKENSRLKKELAQLQQQVVVKRENKILESALSIQQNNLRAKPKRKKVLVPLKIQKQEAVHPENVQQLLVKNIQQLLVNIGSKNKRQFTRLHIQLDADLDFGSQRYYRHAVENISLGGLYVNGSFGQHLGDICTVSINHSDFDEAFEVHATCAVIRGGEQGVALEFVSMKLDDFCHLQTVLLYGADDPFILGTEFVNNVNLELEGDLILCRTFSFYREKEKKRRIA</sequence>
<accession>A0AAU8LZ50</accession>
<organism evidence="3">
    <name type="scientific">Candidatus Electrothrix aestuarii</name>
    <dbReference type="NCBI Taxonomy" id="3062594"/>
    <lineage>
        <taxon>Bacteria</taxon>
        <taxon>Pseudomonadati</taxon>
        <taxon>Thermodesulfobacteriota</taxon>
        <taxon>Desulfobulbia</taxon>
        <taxon>Desulfobulbales</taxon>
        <taxon>Desulfobulbaceae</taxon>
        <taxon>Candidatus Electrothrix</taxon>
    </lineage>
</organism>
<gene>
    <name evidence="3" type="ORF">Q3M24_07320</name>
</gene>
<dbReference type="InterPro" id="IPR009875">
    <property type="entry name" value="PilZ_domain"/>
</dbReference>
<feature type="domain" description="PilZ" evidence="2">
    <location>
        <begin position="120"/>
        <end position="214"/>
    </location>
</feature>
<evidence type="ECO:0000259" key="2">
    <source>
        <dbReference type="Pfam" id="PF07238"/>
    </source>
</evidence>
<dbReference type="GO" id="GO:0035438">
    <property type="term" value="F:cyclic-di-GMP binding"/>
    <property type="evidence" value="ECO:0007669"/>
    <property type="project" value="InterPro"/>
</dbReference>
<dbReference type="SUPFAM" id="SSF141371">
    <property type="entry name" value="PilZ domain-like"/>
    <property type="match status" value="1"/>
</dbReference>
<name>A0AAU8LZ50_9BACT</name>
<reference evidence="3" key="2">
    <citation type="submission" date="2024-06" db="EMBL/GenBank/DDBJ databases">
        <authorList>
            <person name="Plum-Jensen L.E."/>
            <person name="Schramm A."/>
            <person name="Marshall I.P.G."/>
        </authorList>
    </citation>
    <scope>NUCLEOTIDE SEQUENCE</scope>
    <source>
        <strain evidence="3">Rat1</strain>
    </source>
</reference>
<evidence type="ECO:0000256" key="1">
    <source>
        <dbReference type="SAM" id="Coils"/>
    </source>
</evidence>